<dbReference type="Gene3D" id="3.40.50.12140">
    <property type="entry name" value="Domain of unknown function DUF4159"/>
    <property type="match status" value="1"/>
</dbReference>
<accession>A7HVB3</accession>
<dbReference type="eggNOG" id="ENOG502Z7KE">
    <property type="taxonomic scope" value="Bacteria"/>
</dbReference>
<dbReference type="EMBL" id="CP000774">
    <property type="protein sequence ID" value="ABS63846.1"/>
    <property type="molecule type" value="Genomic_DNA"/>
</dbReference>
<reference evidence="4 5" key="1">
    <citation type="journal article" date="2011" name="Stand. Genomic Sci.">
        <title>Complete genome sequence of Parvibaculum lavamentivorans type strain (DS-1(T)).</title>
        <authorList>
            <person name="Schleheck D."/>
            <person name="Weiss M."/>
            <person name="Pitluck S."/>
            <person name="Bruce D."/>
            <person name="Land M.L."/>
            <person name="Han S."/>
            <person name="Saunders E."/>
            <person name="Tapia R."/>
            <person name="Detter C."/>
            <person name="Brettin T."/>
            <person name="Han J."/>
            <person name="Woyke T."/>
            <person name="Goodwin L."/>
            <person name="Pennacchio L."/>
            <person name="Nolan M."/>
            <person name="Cook A.M."/>
            <person name="Kjelleberg S."/>
            <person name="Thomas T."/>
        </authorList>
    </citation>
    <scope>NUCLEOTIDE SEQUENCE [LARGE SCALE GENOMIC DNA]</scope>
    <source>
        <strain evidence="5">DS-1 / DSM 13023 / NCIMB 13966</strain>
    </source>
</reference>
<dbReference type="InterPro" id="IPR029062">
    <property type="entry name" value="Class_I_gatase-like"/>
</dbReference>
<evidence type="ECO:0000256" key="1">
    <source>
        <dbReference type="SAM" id="Phobius"/>
    </source>
</evidence>
<evidence type="ECO:0000313" key="5">
    <source>
        <dbReference type="Proteomes" id="UP000006377"/>
    </source>
</evidence>
<dbReference type="CDD" id="cd03143">
    <property type="entry name" value="A4_beta-galactosidase_middle_domain"/>
    <property type="match status" value="1"/>
</dbReference>
<sequence>MLQLGPLAFASPWMLLGLAALPAIWWLLRISPPLPKRVRFPAIRLLVGLAREEETPAHTPFWLLLLRLLIAALIVFALAEPLWNPAPRIAGSGPLLIVTDNGWAAAAHWSERRTAMDGLIAEARRADRPVLVVGTAPEANAPELNFEAADDAAARARAMLPNPIEPDRIALIEKLEGGTTLASRNVQTVWISDGLDYGAAAQFGERLSALAGAGGLTLVEPKPMARALALLPPEDGGGALTATVVRALAGGAREGSVRAIGSEGGVVSEAPFQFAGGDTRAAAIFELPLELRNRVARLEISGEASAGAVVLADERWRRRSLGIVSGAGAEEAQPLLSDVYYLRRALAPYVELRETGSGRNTSETIEELLASPLSVLVLADIGNLGEDDIARVREWVEAGGLLIRFAGPRLAEGSDDLVPVPLRSGGRALGGALSWSTPQNLAAFEEGSPFFGLEVPSDVTVSRQVLAEPAPDLAAATWARLSDGTPLVTAARRGNGTVILFHVTANRDWSNLPISGLFVEMLRRSVALSQGTPAAGEGAAGESGAAARERELLYPVATLDGFGRLGTPPATATAISAEQFGSAERSPRHPPGLYGTAANPQALNLATPSLELKAMPEMSGIAERRNFAGNAELRLAAFAFAIALLLVILDTVAALWVTGLFETEKIRRVRFGTRIAPVILAALFVLSAFDARAQDRNADRFALQASLETRLAYVITGDREIDETSAAGLAGLSQVLRARTAFEPGEPMGVDVTRDELAFFPVLYWPMSEGQQTLSPEVLGKINAYMKNGGTILFDTRDQGSAIGAAAPGTETLRRLLGRLDLPPIEPVPADHVLTKSFYLMHSFPGRWQGGQVWVEASLADAGNPANDGVSTIVVGSNDYAAAWARDARGRPLYPVSPGGERQREMADRFGVNLVIYALTGNYKADQVHVPALLERLGQ</sequence>
<feature type="transmembrane region" description="Helical" evidence="1">
    <location>
        <begin position="6"/>
        <end position="28"/>
    </location>
</feature>
<name>A7HVB3_PARL1</name>
<dbReference type="KEGG" id="pla:Plav_2232"/>
<dbReference type="HOGENOM" id="CLU_014519_0_0_5"/>
<feature type="domain" description="Aerotolerance regulator N-terminal" evidence="2">
    <location>
        <begin position="8"/>
        <end position="81"/>
    </location>
</feature>
<feature type="domain" description="DUF4159" evidence="3">
    <location>
        <begin position="710"/>
        <end position="919"/>
    </location>
</feature>
<dbReference type="RefSeq" id="WP_012111151.1">
    <property type="nucleotide sequence ID" value="NC_009719.1"/>
</dbReference>
<dbReference type="InterPro" id="IPR025297">
    <property type="entry name" value="DUF4159"/>
</dbReference>
<keyword evidence="1" id="KW-1133">Transmembrane helix</keyword>
<dbReference type="Gene3D" id="3.40.50.880">
    <property type="match status" value="1"/>
</dbReference>
<evidence type="ECO:0000259" key="3">
    <source>
        <dbReference type="Pfam" id="PF13709"/>
    </source>
</evidence>
<gene>
    <name evidence="4" type="ordered locus">Plav_2232</name>
</gene>
<dbReference type="SUPFAM" id="SSF52317">
    <property type="entry name" value="Class I glutamine amidotransferase-like"/>
    <property type="match status" value="1"/>
</dbReference>
<feature type="transmembrane region" description="Helical" evidence="1">
    <location>
        <begin position="671"/>
        <end position="689"/>
    </location>
</feature>
<keyword evidence="1" id="KW-0812">Transmembrane</keyword>
<dbReference type="Pfam" id="PF13709">
    <property type="entry name" value="DUF4159"/>
    <property type="match status" value="1"/>
</dbReference>
<organism evidence="4 5">
    <name type="scientific">Parvibaculum lavamentivorans (strain DS-1 / DSM 13023 / NCIMB 13966)</name>
    <dbReference type="NCBI Taxonomy" id="402881"/>
    <lineage>
        <taxon>Bacteria</taxon>
        <taxon>Pseudomonadati</taxon>
        <taxon>Pseudomonadota</taxon>
        <taxon>Alphaproteobacteria</taxon>
        <taxon>Hyphomicrobiales</taxon>
        <taxon>Parvibaculaceae</taxon>
        <taxon>Parvibaculum</taxon>
    </lineage>
</organism>
<dbReference type="PANTHER" id="PTHR37464">
    <property type="entry name" value="BLL2463 PROTEIN"/>
    <property type="match status" value="1"/>
</dbReference>
<dbReference type="NCBIfam" id="TIGR02226">
    <property type="entry name" value="two_anch"/>
    <property type="match status" value="1"/>
</dbReference>
<dbReference type="Proteomes" id="UP000006377">
    <property type="component" value="Chromosome"/>
</dbReference>
<protein>
    <submittedName>
        <fullName evidence="4">Conserved hypothetical membrane protein</fullName>
    </submittedName>
</protein>
<dbReference type="InterPro" id="IPR024163">
    <property type="entry name" value="Aerotolerance_reg_N"/>
</dbReference>
<keyword evidence="5" id="KW-1185">Reference proteome</keyword>
<dbReference type="Pfam" id="PF07584">
    <property type="entry name" value="BatA"/>
    <property type="match status" value="1"/>
</dbReference>
<keyword evidence="1" id="KW-0472">Membrane</keyword>
<feature type="transmembrane region" description="Helical" evidence="1">
    <location>
        <begin position="635"/>
        <end position="659"/>
    </location>
</feature>
<feature type="transmembrane region" description="Helical" evidence="1">
    <location>
        <begin position="61"/>
        <end position="79"/>
    </location>
</feature>
<dbReference type="AlphaFoldDB" id="A7HVB3"/>
<dbReference type="STRING" id="402881.Plav_2232"/>
<proteinExistence type="predicted"/>
<evidence type="ECO:0000313" key="4">
    <source>
        <dbReference type="EMBL" id="ABS63846.1"/>
    </source>
</evidence>
<dbReference type="PANTHER" id="PTHR37464:SF1">
    <property type="entry name" value="BLL2463 PROTEIN"/>
    <property type="match status" value="1"/>
</dbReference>
<dbReference type="InterPro" id="IPR011933">
    <property type="entry name" value="Double_TM_dom"/>
</dbReference>
<evidence type="ECO:0000259" key="2">
    <source>
        <dbReference type="Pfam" id="PF07584"/>
    </source>
</evidence>
<dbReference type="OrthoDB" id="9773014at2"/>